<dbReference type="RefSeq" id="WP_181731753.1">
    <property type="nucleotide sequence ID" value="NZ_JACEIR010000003.1"/>
</dbReference>
<dbReference type="PANTHER" id="PTHR30383">
    <property type="entry name" value="THIOESTERASE 1/PROTEASE 1/LYSOPHOSPHOLIPASE L1"/>
    <property type="match status" value="1"/>
</dbReference>
<evidence type="ECO:0000256" key="1">
    <source>
        <dbReference type="SAM" id="Phobius"/>
    </source>
</evidence>
<accession>A0A8I1DF64</accession>
<evidence type="ECO:0000259" key="2">
    <source>
        <dbReference type="Pfam" id="PF13472"/>
    </source>
</evidence>
<dbReference type="SUPFAM" id="SSF52266">
    <property type="entry name" value="SGNH hydrolase"/>
    <property type="match status" value="1"/>
</dbReference>
<dbReference type="PANTHER" id="PTHR30383:SF27">
    <property type="entry name" value="SPORE GERMINATION LIPASE LIPC"/>
    <property type="match status" value="1"/>
</dbReference>
<reference evidence="3 4" key="1">
    <citation type="submission" date="2020-12" db="EMBL/GenBank/DDBJ databases">
        <title>WGS of Thermoactinomyces spp.</title>
        <authorList>
            <person name="Cheng K."/>
        </authorList>
    </citation>
    <scope>NUCLEOTIDE SEQUENCE [LARGE SCALE GENOMIC DNA]</scope>
    <source>
        <strain evidence="4">CICC 10671\DSM 43846</strain>
    </source>
</reference>
<feature type="domain" description="SGNH hydrolase-type esterase" evidence="2">
    <location>
        <begin position="61"/>
        <end position="246"/>
    </location>
</feature>
<keyword evidence="4" id="KW-1185">Reference proteome</keyword>
<evidence type="ECO:0000313" key="3">
    <source>
        <dbReference type="EMBL" id="MBH8594511.1"/>
    </source>
</evidence>
<dbReference type="Proteomes" id="UP000633619">
    <property type="component" value="Unassembled WGS sequence"/>
</dbReference>
<dbReference type="Gene3D" id="3.40.50.1110">
    <property type="entry name" value="SGNH hydrolase"/>
    <property type="match status" value="1"/>
</dbReference>
<sequence>MNSKTIWLKSVYFLTWGSLCLMLAGFGWAIREMVKPPENSHSPSETASLSSEPGKKLLLGLGDSLTRGVGDHSGQGYFGIIQKNWRHHYPGSQSINLSIRGQTSQHLRDQLKKAHIREFVKEADALVITIGGNDLFHGSEDLAKTDPQAILERKNHFRNNLVSILSDIQRLNPDGSVYLLSLYNPFADLKGNELTFKIVADWNDTLTATARSFPQVTVIPVYDLFWKHPKSFLYSDHFHPNQQGYRHIADRLWQVMTLESPEVGKSHAEQADS</sequence>
<evidence type="ECO:0000313" key="4">
    <source>
        <dbReference type="Proteomes" id="UP000633619"/>
    </source>
</evidence>
<proteinExistence type="predicted"/>
<protein>
    <recommendedName>
        <fullName evidence="2">SGNH hydrolase-type esterase domain-containing protein</fullName>
    </recommendedName>
</protein>
<keyword evidence="1" id="KW-0812">Transmembrane</keyword>
<gene>
    <name evidence="3" type="ORF">I8U20_04110</name>
</gene>
<dbReference type="InterPro" id="IPR036514">
    <property type="entry name" value="SGNH_hydro_sf"/>
</dbReference>
<dbReference type="InterPro" id="IPR013830">
    <property type="entry name" value="SGNH_hydro"/>
</dbReference>
<comment type="caution">
    <text evidence="3">The sequence shown here is derived from an EMBL/GenBank/DDBJ whole genome shotgun (WGS) entry which is preliminary data.</text>
</comment>
<name>A0A8I1DF64_THEIN</name>
<organism evidence="3 4">
    <name type="scientific">Thermoactinomyces intermedius</name>
    <dbReference type="NCBI Taxonomy" id="2024"/>
    <lineage>
        <taxon>Bacteria</taxon>
        <taxon>Bacillati</taxon>
        <taxon>Bacillota</taxon>
        <taxon>Bacilli</taxon>
        <taxon>Bacillales</taxon>
        <taxon>Thermoactinomycetaceae</taxon>
        <taxon>Thermoactinomyces</taxon>
    </lineage>
</organism>
<dbReference type="Pfam" id="PF13472">
    <property type="entry name" value="Lipase_GDSL_2"/>
    <property type="match status" value="1"/>
</dbReference>
<keyword evidence="1" id="KW-1133">Transmembrane helix</keyword>
<keyword evidence="1" id="KW-0472">Membrane</keyword>
<dbReference type="InterPro" id="IPR051532">
    <property type="entry name" value="Ester_Hydrolysis_Enzymes"/>
</dbReference>
<dbReference type="EMBL" id="JAECVW010000002">
    <property type="protein sequence ID" value="MBH8594511.1"/>
    <property type="molecule type" value="Genomic_DNA"/>
</dbReference>
<dbReference type="GO" id="GO:0004622">
    <property type="term" value="F:phosphatidylcholine lysophospholipase activity"/>
    <property type="evidence" value="ECO:0007669"/>
    <property type="project" value="TreeGrafter"/>
</dbReference>
<feature type="transmembrane region" description="Helical" evidence="1">
    <location>
        <begin position="12"/>
        <end position="30"/>
    </location>
</feature>
<dbReference type="AlphaFoldDB" id="A0A8I1DF64"/>